<dbReference type="Proteomes" id="UP000681340">
    <property type="component" value="Unassembled WGS sequence"/>
</dbReference>
<feature type="region of interest" description="Disordered" evidence="1">
    <location>
        <begin position="33"/>
        <end position="53"/>
    </location>
</feature>
<evidence type="ECO:0000313" key="3">
    <source>
        <dbReference type="Proteomes" id="UP000681340"/>
    </source>
</evidence>
<feature type="region of interest" description="Disordered" evidence="1">
    <location>
        <begin position="377"/>
        <end position="433"/>
    </location>
</feature>
<accession>A0A919SKF8</accession>
<sequence length="833" mass="87454">MARWSRSRLRNIGVAAVALLGGSLLIIPAVSQAGEEPPRRPATAQAPASEPDRITMLPGAEGRSAFQFEPGSGDTRAPYAFVSTGGTVRAQQLGGSVTPVAQARTGAPQRPAQAAAAAAAYKTTLTVDSQNWTAWNKFISLWNRDTWTWVPVTNPQNSLSATASLPPGNYFVAVMYGIYNVDSYLLTRSFTVKSAAQTVKLEEKSAKRVGFTVDDTTAQSDSSTVWITLPNGDLVGFAGGPKTRNYVTTASLPGTTLRVHDVLTKAGSTALRPSPYRYDLVRYWPHPFPASPVKAVKTATLAKTSLAIRGQGTSTDGSYATVPMTGEWTGAYVPTSMRLPANLTEYVTPGVNMGRLVDYGGGQSLDLGYRTLSAGTAPGETVGAGPLSPVRRSGDHDSRREGSRLAINENSTLGDAAGHRGGDSSGTHSMTLSSGGAVLKASTTTSLTAAVPQGEQTYQLDHTMTRKVPWSQLSTKIRSEWTFASQWNPGSTDVPLIDLRLSASGLDQRNRAAAGPVPLAIEASTRAGSARTTVDKVEWSLDDGATWTELPSTTSGGGVEATGDIPAGAAFASLRVTAGNEQGGTLRRTVLRALAGPATPGDESAGTTTISNVKINGGKALLPGVDSGQIEISSTFTASDPSGIADAGLYLWHGSYNAPDGLLMAGTECTPVNATTVNCTALAHMYDVRYSLGINGLAGAWNAEVWASAEDGTGFINRKKAGTLTIKRSTRVTADATPEPVSKGRTITVTGALTRLDFYSNWTYRAFPAQKVNLQWRKAGTTTWTTVKTVTSDASGKLKATAKAGSDGSYRYNYAGDATSWTSSSSADYVDVK</sequence>
<feature type="compositionally biased region" description="Basic and acidic residues" evidence="1">
    <location>
        <begin position="392"/>
        <end position="403"/>
    </location>
</feature>
<name>A0A919SKF8_9ACTN</name>
<dbReference type="RefSeq" id="WP_212991492.1">
    <property type="nucleotide sequence ID" value="NZ_BAABEA010000054.1"/>
</dbReference>
<comment type="caution">
    <text evidence="2">The sequence shown here is derived from an EMBL/GenBank/DDBJ whole genome shotgun (WGS) entry which is preliminary data.</text>
</comment>
<organism evidence="2 3">
    <name type="scientific">Actinoplanes auranticolor</name>
    <dbReference type="NCBI Taxonomy" id="47988"/>
    <lineage>
        <taxon>Bacteria</taxon>
        <taxon>Bacillati</taxon>
        <taxon>Actinomycetota</taxon>
        <taxon>Actinomycetes</taxon>
        <taxon>Micromonosporales</taxon>
        <taxon>Micromonosporaceae</taxon>
        <taxon>Actinoplanes</taxon>
    </lineage>
</organism>
<protein>
    <submittedName>
        <fullName evidence="2">Uncharacterized protein</fullName>
    </submittedName>
</protein>
<gene>
    <name evidence="2" type="ORF">Aau02nite_55590</name>
</gene>
<proteinExistence type="predicted"/>
<evidence type="ECO:0000256" key="1">
    <source>
        <dbReference type="SAM" id="MobiDB-lite"/>
    </source>
</evidence>
<keyword evidence="3" id="KW-1185">Reference proteome</keyword>
<dbReference type="AlphaFoldDB" id="A0A919SKF8"/>
<dbReference type="EMBL" id="BOQL01000044">
    <property type="protein sequence ID" value="GIM73349.1"/>
    <property type="molecule type" value="Genomic_DNA"/>
</dbReference>
<evidence type="ECO:0000313" key="2">
    <source>
        <dbReference type="EMBL" id="GIM73349.1"/>
    </source>
</evidence>
<reference evidence="2" key="1">
    <citation type="submission" date="2021-03" db="EMBL/GenBank/DDBJ databases">
        <title>Whole genome shotgun sequence of Actinoplanes auranticolor NBRC 12245.</title>
        <authorList>
            <person name="Komaki H."/>
            <person name="Tamura T."/>
        </authorList>
    </citation>
    <scope>NUCLEOTIDE SEQUENCE</scope>
    <source>
        <strain evidence="2">NBRC 12245</strain>
    </source>
</reference>